<evidence type="ECO:0000256" key="3">
    <source>
        <dbReference type="ARBA" id="ARBA00022475"/>
    </source>
</evidence>
<feature type="compositionally biased region" description="Low complexity" evidence="10">
    <location>
        <begin position="444"/>
        <end position="460"/>
    </location>
</feature>
<proteinExistence type="predicted"/>
<evidence type="ECO:0000259" key="13">
    <source>
        <dbReference type="Pfam" id="PF13206"/>
    </source>
</evidence>
<evidence type="ECO:0000256" key="4">
    <source>
        <dbReference type="ARBA" id="ARBA00022622"/>
    </source>
</evidence>
<evidence type="ECO:0000256" key="7">
    <source>
        <dbReference type="ARBA" id="ARBA00023180"/>
    </source>
</evidence>
<evidence type="ECO:0000313" key="14">
    <source>
        <dbReference type="EMBL" id="RHW69053.1"/>
    </source>
</evidence>
<evidence type="ECO:0000256" key="11">
    <source>
        <dbReference type="SAM" id="SignalP"/>
    </source>
</evidence>
<comment type="function">
    <text evidence="1">VSG forms a coat on the surface of the parasite. The trypanosome evades the immune response of the host by expressing a series of antigenically distinct VSGs from an estimated 1000 VSG genes.</text>
</comment>
<evidence type="ECO:0000256" key="10">
    <source>
        <dbReference type="SAM" id="MobiDB-lite"/>
    </source>
</evidence>
<feature type="domain" description="Trypanosome variant surface glycoprotein B-type N-terminal" evidence="13">
    <location>
        <begin position="15"/>
        <end position="372"/>
    </location>
</feature>
<evidence type="ECO:0000256" key="2">
    <source>
        <dbReference type="ARBA" id="ARBA00004609"/>
    </source>
</evidence>
<comment type="caution">
    <text evidence="14">The sequence shown here is derived from an EMBL/GenBank/DDBJ whole genome shotgun (WGS) entry which is preliminary data.</text>
</comment>
<dbReference type="Pfam" id="PF10659">
    <property type="entry name" value="Trypan_glycop_C"/>
    <property type="match status" value="1"/>
</dbReference>
<feature type="region of interest" description="Disordered" evidence="10">
    <location>
        <begin position="439"/>
        <end position="473"/>
    </location>
</feature>
<evidence type="ECO:0000256" key="9">
    <source>
        <dbReference type="SAM" id="Coils"/>
    </source>
</evidence>
<keyword evidence="9" id="KW-0175">Coiled coil</keyword>
<evidence type="ECO:0000256" key="8">
    <source>
        <dbReference type="ARBA" id="ARBA00023288"/>
    </source>
</evidence>
<dbReference type="InterPro" id="IPR019609">
    <property type="entry name" value="Variant_surf_glycoprt_trypan_C"/>
</dbReference>
<keyword evidence="5 11" id="KW-0732">Signal</keyword>
<dbReference type="GO" id="GO:0098552">
    <property type="term" value="C:side of membrane"/>
    <property type="evidence" value="ECO:0007669"/>
    <property type="project" value="UniProtKB-KW"/>
</dbReference>
<dbReference type="EMBL" id="QSBY01000010">
    <property type="protein sequence ID" value="RHW69053.1"/>
    <property type="molecule type" value="Genomic_DNA"/>
</dbReference>
<dbReference type="Gene3D" id="3.30.1680.40">
    <property type="match status" value="1"/>
</dbReference>
<accession>A0A3L6KXC6</accession>
<evidence type="ECO:0000256" key="6">
    <source>
        <dbReference type="ARBA" id="ARBA00023136"/>
    </source>
</evidence>
<protein>
    <submittedName>
        <fullName evidence="14">Variant surface glycoprotein</fullName>
    </submittedName>
</protein>
<organism evidence="14">
    <name type="scientific">Trypanosoma brucei equiperdum</name>
    <dbReference type="NCBI Taxonomy" id="630700"/>
    <lineage>
        <taxon>Eukaryota</taxon>
        <taxon>Discoba</taxon>
        <taxon>Euglenozoa</taxon>
        <taxon>Kinetoplastea</taxon>
        <taxon>Metakinetoplastina</taxon>
        <taxon>Trypanosomatida</taxon>
        <taxon>Trypanosomatidae</taxon>
        <taxon>Trypanosoma</taxon>
    </lineage>
</organism>
<feature type="coiled-coil region" evidence="9">
    <location>
        <begin position="343"/>
        <end position="376"/>
    </location>
</feature>
<keyword evidence="8" id="KW-0449">Lipoprotein</keyword>
<comment type="subcellular location">
    <subcellularLocation>
        <location evidence="2">Cell membrane</location>
        <topology evidence="2">Lipid-anchor</topology>
        <topology evidence="2">GPI-anchor</topology>
    </subcellularLocation>
</comment>
<feature type="domain" description="Trypanosome variant surface glycoprotein C-terminal" evidence="12">
    <location>
        <begin position="412"/>
        <end position="506"/>
    </location>
</feature>
<feature type="chain" id="PRO_5018218246" evidence="11">
    <location>
        <begin position="26"/>
        <end position="507"/>
    </location>
</feature>
<feature type="compositionally biased region" description="Basic and acidic residues" evidence="10">
    <location>
        <begin position="461"/>
        <end position="473"/>
    </location>
</feature>
<dbReference type="GO" id="GO:0005886">
    <property type="term" value="C:plasma membrane"/>
    <property type="evidence" value="ECO:0007669"/>
    <property type="project" value="UniProtKB-SubCell"/>
</dbReference>
<gene>
    <name evidence="14" type="ORF">DPX39_100170300</name>
</gene>
<keyword evidence="6" id="KW-0472">Membrane</keyword>
<evidence type="ECO:0000256" key="1">
    <source>
        <dbReference type="ARBA" id="ARBA00002523"/>
    </source>
</evidence>
<dbReference type="Pfam" id="PF13206">
    <property type="entry name" value="VSG_B"/>
    <property type="match status" value="1"/>
</dbReference>
<dbReference type="Proteomes" id="UP000266743">
    <property type="component" value="Chromosome 10"/>
</dbReference>
<reference evidence="14" key="1">
    <citation type="submission" date="2018-09" db="EMBL/GenBank/DDBJ databases">
        <title>whole genome sequence of T. equiperdum IVM-t1 strain.</title>
        <authorList>
            <person name="Suganuma K."/>
        </authorList>
    </citation>
    <scope>NUCLEOTIDE SEQUENCE [LARGE SCALE GENOMIC DNA]</scope>
    <source>
        <strain evidence="14">IVM-t1</strain>
    </source>
</reference>
<keyword evidence="7" id="KW-0325">Glycoprotein</keyword>
<keyword evidence="3" id="KW-1003">Cell membrane</keyword>
<sequence length="507" mass="54496">MTKKALGFAQVATLIIVLSPSSIHGNVGAGDNAAEFNILCEVISLAESAPTLTTVQPAPTSQYDELLRLNMTVADEKWQKMFLKTADPKVWHKTRPDTIADPGGWDSNWASWAKAAEEITQDAKMAEIKKLKLEEANPNQLIQIRTELKKLAAAAKSKMADRQALQDKLSKPAGNLGETLKDIAYGNKQQTRNSVKAANSFDGGAAAYATVCTGAAATNKLTTVAGTIACLCNKAAVNNEEAACGRSAKLSTSQWTVGNPPNDDVIKEPLKFCNKNSQTPLTSDSLYRILESISRQIKVSGTDGILGTQHSASCDGAKTGGICIKLTGWAADGHADITKLQWAQKLKTLADDLTQREEAANEAKQVDTEIKKLHAEAMLVRENTRHIQEMAHIRGDGKQKFSSSAKDTSAGCNNHTNKTIEECKILDCDYDVENKKCKPKDGEGQTNAGAGNGASGASNTEAKKCSDKKTEGDCTDGCKWDGKECKDSSFLFSNKLALIADFMSLLF</sequence>
<feature type="signal peptide" evidence="11">
    <location>
        <begin position="1"/>
        <end position="25"/>
    </location>
</feature>
<keyword evidence="4" id="KW-0336">GPI-anchor</keyword>
<evidence type="ECO:0000259" key="12">
    <source>
        <dbReference type="Pfam" id="PF10659"/>
    </source>
</evidence>
<feature type="coiled-coil region" evidence="9">
    <location>
        <begin position="116"/>
        <end position="168"/>
    </location>
</feature>
<name>A0A3L6KXC6_9TRYP</name>
<dbReference type="InterPro" id="IPR025932">
    <property type="entry name" value="Trypano_VSG_B_N_dom"/>
</dbReference>
<evidence type="ECO:0000256" key="5">
    <source>
        <dbReference type="ARBA" id="ARBA00022729"/>
    </source>
</evidence>
<dbReference type="AlphaFoldDB" id="A0A3L6KXC6"/>